<dbReference type="RefSeq" id="WP_207880514.1">
    <property type="nucleotide sequence ID" value="NZ_JAFVMF010000006.1"/>
</dbReference>
<dbReference type="NCBIfam" id="TIGR03135">
    <property type="entry name" value="malonate_mdcG"/>
    <property type="match status" value="1"/>
</dbReference>
<dbReference type="InterPro" id="IPR049180">
    <property type="entry name" value="MdcG_C"/>
</dbReference>
<dbReference type="Pfam" id="PF20866">
    <property type="entry name" value="MdcG_N"/>
    <property type="match status" value="1"/>
</dbReference>
<evidence type="ECO:0000256" key="2">
    <source>
        <dbReference type="ARBA" id="ARBA00022695"/>
    </source>
</evidence>
<feature type="domain" description="Phosphoribosyl-dephospho-CoA transferase MdcG C-terminal" evidence="3">
    <location>
        <begin position="91"/>
        <end position="210"/>
    </location>
</feature>
<protein>
    <submittedName>
        <fullName evidence="5">Malonate decarboxylase holo-[acyl-carrier-protein] synthase</fullName>
    </submittedName>
</protein>
<dbReference type="Proteomes" id="UP000664771">
    <property type="component" value="Unassembled WGS sequence"/>
</dbReference>
<dbReference type="InterPro" id="IPR048903">
    <property type="entry name" value="MdcG_N"/>
</dbReference>
<comment type="caution">
    <text evidence="5">The sequence shown here is derived from an EMBL/GenBank/DDBJ whole genome shotgun (WGS) entry which is preliminary data.</text>
</comment>
<proteinExistence type="predicted"/>
<name>A0ABS3LU40_9PROT</name>
<keyword evidence="6" id="KW-1185">Reference proteome</keyword>
<keyword evidence="1" id="KW-0808">Transferase</keyword>
<gene>
    <name evidence="5" type="primary">mdcG</name>
    <name evidence="5" type="ORF">J2D73_06405</name>
</gene>
<organism evidence="5 6">
    <name type="scientific">Acetobacter sacchari</name>
    <dbReference type="NCBI Taxonomy" id="2661687"/>
    <lineage>
        <taxon>Bacteria</taxon>
        <taxon>Pseudomonadati</taxon>
        <taxon>Pseudomonadota</taxon>
        <taxon>Alphaproteobacteria</taxon>
        <taxon>Acetobacterales</taxon>
        <taxon>Acetobacteraceae</taxon>
        <taxon>Acetobacter</taxon>
    </lineage>
</organism>
<accession>A0ABS3LU40</accession>
<evidence type="ECO:0000259" key="4">
    <source>
        <dbReference type="Pfam" id="PF20866"/>
    </source>
</evidence>
<reference evidence="5 6" key="1">
    <citation type="submission" date="2021-03" db="EMBL/GenBank/DDBJ databases">
        <title>The complete genome sequence of Acetobacter sacchari TBRC 11175.</title>
        <authorList>
            <person name="Charoenyingcharoen P."/>
            <person name="Yukphan P."/>
        </authorList>
    </citation>
    <scope>NUCLEOTIDE SEQUENCE [LARGE SCALE GENOMIC DNA]</scope>
    <source>
        <strain evidence="5 6">TBRC 11175</strain>
    </source>
</reference>
<evidence type="ECO:0000313" key="6">
    <source>
        <dbReference type="Proteomes" id="UP000664771"/>
    </source>
</evidence>
<dbReference type="InterPro" id="IPR017557">
    <property type="entry name" value="Holo-ACP_synthase"/>
</dbReference>
<evidence type="ECO:0000256" key="1">
    <source>
        <dbReference type="ARBA" id="ARBA00022679"/>
    </source>
</evidence>
<dbReference type="EMBL" id="JAFVMF010000006">
    <property type="protein sequence ID" value="MBO1359427.1"/>
    <property type="molecule type" value="Genomic_DNA"/>
</dbReference>
<sequence>MVLIRRHALVTVSPSAWREVAGDHPLREVRDWAALRRPLVCRRPAPDEDAGVALGLPLPPSLGKLRLPFLLPMDSLTPFDGSTALSALDAKPDSFWRPDVAKLLRLAIRHDIAPEATGSLLWQSVTGLDYLSATSDLDILWRVDPVRHDTASLLRDLAALTNALTMRLDGEVIFPDDRGVQWRELHDSASRDGDETVLAKSLRHGVEMVTVTSLFTRDTASSRDVMAS</sequence>
<keyword evidence="2" id="KW-0548">Nucleotidyltransferase</keyword>
<evidence type="ECO:0000259" key="3">
    <source>
        <dbReference type="Pfam" id="PF10620"/>
    </source>
</evidence>
<evidence type="ECO:0000313" key="5">
    <source>
        <dbReference type="EMBL" id="MBO1359427.1"/>
    </source>
</evidence>
<feature type="domain" description="Phosphoribosyl-dephospho-CoA transferase MdcG N-terminal" evidence="4">
    <location>
        <begin position="5"/>
        <end position="75"/>
    </location>
</feature>
<dbReference type="Pfam" id="PF10620">
    <property type="entry name" value="MdcG"/>
    <property type="match status" value="1"/>
</dbReference>